<dbReference type="Pfam" id="PF10536">
    <property type="entry name" value="PMD"/>
    <property type="match status" value="1"/>
</dbReference>
<protein>
    <recommendedName>
        <fullName evidence="3">Aminotransferase-like plant mobile domain-containing protein</fullName>
    </recommendedName>
</protein>
<dbReference type="PANTHER" id="PTHR46033">
    <property type="entry name" value="PROTEIN MAIN-LIKE 2"/>
    <property type="match status" value="1"/>
</dbReference>
<dbReference type="Proteomes" id="UP000541444">
    <property type="component" value="Unassembled WGS sequence"/>
</dbReference>
<dbReference type="InterPro" id="IPR044824">
    <property type="entry name" value="MAIN-like"/>
</dbReference>
<feature type="coiled-coil region" evidence="1">
    <location>
        <begin position="373"/>
        <end position="400"/>
    </location>
</feature>
<keyword evidence="1" id="KW-0175">Coiled coil</keyword>
<evidence type="ECO:0000259" key="3">
    <source>
        <dbReference type="Pfam" id="PF10536"/>
    </source>
</evidence>
<reference evidence="4 5" key="1">
    <citation type="journal article" date="2020" name="IScience">
        <title>Genome Sequencing of the Endangered Kingdonia uniflora (Circaeasteraceae, Ranunculales) Reveals Potential Mechanisms of Evolutionary Specialization.</title>
        <authorList>
            <person name="Sun Y."/>
            <person name="Deng T."/>
            <person name="Zhang A."/>
            <person name="Moore M.J."/>
            <person name="Landis J.B."/>
            <person name="Lin N."/>
            <person name="Zhang H."/>
            <person name="Zhang X."/>
            <person name="Huang J."/>
            <person name="Zhang X."/>
            <person name="Sun H."/>
            <person name="Wang H."/>
        </authorList>
    </citation>
    <scope>NUCLEOTIDE SEQUENCE [LARGE SCALE GENOMIC DNA]</scope>
    <source>
        <strain evidence="4">TB1705</strain>
        <tissue evidence="4">Leaf</tissue>
    </source>
</reference>
<organism evidence="4 5">
    <name type="scientific">Kingdonia uniflora</name>
    <dbReference type="NCBI Taxonomy" id="39325"/>
    <lineage>
        <taxon>Eukaryota</taxon>
        <taxon>Viridiplantae</taxon>
        <taxon>Streptophyta</taxon>
        <taxon>Embryophyta</taxon>
        <taxon>Tracheophyta</taxon>
        <taxon>Spermatophyta</taxon>
        <taxon>Magnoliopsida</taxon>
        <taxon>Ranunculales</taxon>
        <taxon>Circaeasteraceae</taxon>
        <taxon>Kingdonia</taxon>
    </lineage>
</organism>
<proteinExistence type="predicted"/>
<gene>
    <name evidence="4" type="ORF">GIB67_006775</name>
</gene>
<dbReference type="AlphaFoldDB" id="A0A7J7KZV7"/>
<dbReference type="PANTHER" id="PTHR46033:SF80">
    <property type="entry name" value="PROTEIN MAIN-LIKE 2-LIKE"/>
    <property type="match status" value="1"/>
</dbReference>
<evidence type="ECO:0000313" key="5">
    <source>
        <dbReference type="Proteomes" id="UP000541444"/>
    </source>
</evidence>
<name>A0A7J7KZV7_9MAGN</name>
<accession>A0A7J7KZV7</accession>
<dbReference type="InterPro" id="IPR019557">
    <property type="entry name" value="AminoTfrase-like_pln_mobile"/>
</dbReference>
<feature type="domain" description="Aminotransferase-like plant mobile" evidence="3">
    <location>
        <begin position="46"/>
        <end position="222"/>
    </location>
</feature>
<sequence>MNIPIVGGYSEDERATTSEDVGPSDKSLLRSFRFHKTRSMALGQAKTNSFYFKWGEMTLTLDDVKQFFGLHVDGDATDIGGTWGFPAILEVFENNLRQDLNAFKSLKAGGARNSLSLRKLKEHYTYKLEKIISDGTATTTKKKKGLTARSIARAYMLYVLGSFLLPMKKGTDISARYLYLFAKDKVEKKWSWGSAVLAHMYYNLGTLFRDNGRQFTCCTTLLKKLDLSVTDRYGGTTLLKFWEALDNYKLEDFNREQGIPAKRLLTKIFNLCNAKELRKFNLKYEWVDYFSGQKWKEFILKKADRGWRVREGLLVCTEGYLEWFASVSWTTICPITIDLATNDDLRIHQRKEVSVNEHGDTPVHQSEDVVKQYDASILKCKNLEEKNISLEAKLRRKSGLENCNQSLSAELNKKCKKSESLKAVNTLLMEQIDLYLSPAIPLVILQSHQLVPDATLAKKYDDLLVVHEDVKKKLISKRDFVSHSK</sequence>
<evidence type="ECO:0000256" key="1">
    <source>
        <dbReference type="SAM" id="Coils"/>
    </source>
</evidence>
<keyword evidence="5" id="KW-1185">Reference proteome</keyword>
<comment type="caution">
    <text evidence="4">The sequence shown here is derived from an EMBL/GenBank/DDBJ whole genome shotgun (WGS) entry which is preliminary data.</text>
</comment>
<dbReference type="GO" id="GO:0010073">
    <property type="term" value="P:meristem maintenance"/>
    <property type="evidence" value="ECO:0007669"/>
    <property type="project" value="InterPro"/>
</dbReference>
<evidence type="ECO:0000256" key="2">
    <source>
        <dbReference type="SAM" id="MobiDB-lite"/>
    </source>
</evidence>
<evidence type="ECO:0000313" key="4">
    <source>
        <dbReference type="EMBL" id="KAF6135883.1"/>
    </source>
</evidence>
<dbReference type="EMBL" id="JACGCM010002768">
    <property type="protein sequence ID" value="KAF6135883.1"/>
    <property type="molecule type" value="Genomic_DNA"/>
</dbReference>
<feature type="region of interest" description="Disordered" evidence="2">
    <location>
        <begin position="1"/>
        <end position="22"/>
    </location>
</feature>